<evidence type="ECO:0000313" key="3">
    <source>
        <dbReference type="Proteomes" id="UP000178417"/>
    </source>
</evidence>
<dbReference type="InterPro" id="IPR036866">
    <property type="entry name" value="RibonucZ/Hydroxyglut_hydro"/>
</dbReference>
<proteinExistence type="predicted"/>
<comment type="caution">
    <text evidence="2">The sequence shown here is derived from an EMBL/GenBank/DDBJ whole genome shotgun (WGS) entry which is preliminary data.</text>
</comment>
<gene>
    <name evidence="2" type="ORF">A2310_04350</name>
</gene>
<dbReference type="Gene3D" id="3.60.15.10">
    <property type="entry name" value="Ribonuclease Z/Hydroxyacylglutathione hydrolase-like"/>
    <property type="match status" value="1"/>
</dbReference>
<accession>A0A1F4STS9</accession>
<dbReference type="EMBL" id="MEUB01000014">
    <property type="protein sequence ID" value="OGC23829.1"/>
    <property type="molecule type" value="Genomic_DNA"/>
</dbReference>
<protein>
    <recommendedName>
        <fullName evidence="1">Metallo-beta-lactamase domain-containing protein</fullName>
    </recommendedName>
</protein>
<name>A0A1F4STS9_UNCSA</name>
<dbReference type="InterPro" id="IPR001279">
    <property type="entry name" value="Metallo-B-lactamas"/>
</dbReference>
<dbReference type="SUPFAM" id="SSF56281">
    <property type="entry name" value="Metallo-hydrolase/oxidoreductase"/>
    <property type="match status" value="1"/>
</dbReference>
<dbReference type="Pfam" id="PF12706">
    <property type="entry name" value="Lactamase_B_2"/>
    <property type="match status" value="1"/>
</dbReference>
<organism evidence="2 3">
    <name type="scientific">candidate division WOR-1 bacterium RIFOXYB2_FULL_37_13</name>
    <dbReference type="NCBI Taxonomy" id="1802579"/>
    <lineage>
        <taxon>Bacteria</taxon>
        <taxon>Bacillati</taxon>
        <taxon>Saganbacteria</taxon>
    </lineage>
</organism>
<dbReference type="SUPFAM" id="SSF48452">
    <property type="entry name" value="TPR-like"/>
    <property type="match status" value="1"/>
</dbReference>
<dbReference type="Gene3D" id="1.25.40.10">
    <property type="entry name" value="Tetratricopeptide repeat domain"/>
    <property type="match status" value="1"/>
</dbReference>
<dbReference type="Proteomes" id="UP000178417">
    <property type="component" value="Unassembled WGS sequence"/>
</dbReference>
<sequence>MFQLLKIHLDEENWESWGNLNKLPSHTRKEWIQKHLSEILKTLDKINTDKELSFAPWNLIGHTCINENLYCEAEAIYSLLLKKSSHSSNYGIAAYYRGISRFLQGRFKEAYDDFKVSHQFDLRIKTQDSPALKALYYMEKTIFPTREIIRQNQEKLVKDLNIHRQIEYKLGANALRTIHKWNSSSPLFSRGISQGGGYFLSLRNKNGEIKGIAIDPGYDFFDIFRSIGLSIVDIDTIIITHDHDDHTESVEAILSLLAKYNDHNHEKKSKVLDVFGSAGVLLKFHGLLSATDLFGNKEINFKLLVPGSRITEINGISLIEKYGFTISTKPAYHTELWTNQESSVGLVLHTSLKTKDGELLNIGITGDTRYEEGLGLNYKDCQVILLNIGSIEKEEGKFLSQHLGLLGSINFLKEARLGRPLLAILTEFGEEFSGKREVISHIIEKWAHPMASKESNNYFKVIPADINLEVKLQDMTIRDSDTNIFFPYQSIFVDEKNPELLKYRFNA</sequence>
<evidence type="ECO:0000259" key="1">
    <source>
        <dbReference type="Pfam" id="PF12706"/>
    </source>
</evidence>
<dbReference type="InterPro" id="IPR011990">
    <property type="entry name" value="TPR-like_helical_dom_sf"/>
</dbReference>
<dbReference type="AlphaFoldDB" id="A0A1F4STS9"/>
<reference evidence="2 3" key="1">
    <citation type="journal article" date="2016" name="Nat. Commun.">
        <title>Thousands of microbial genomes shed light on interconnected biogeochemical processes in an aquifer system.</title>
        <authorList>
            <person name="Anantharaman K."/>
            <person name="Brown C.T."/>
            <person name="Hug L.A."/>
            <person name="Sharon I."/>
            <person name="Castelle C.J."/>
            <person name="Probst A.J."/>
            <person name="Thomas B.C."/>
            <person name="Singh A."/>
            <person name="Wilkins M.J."/>
            <person name="Karaoz U."/>
            <person name="Brodie E.L."/>
            <person name="Williams K.H."/>
            <person name="Hubbard S.S."/>
            <person name="Banfield J.F."/>
        </authorList>
    </citation>
    <scope>NUCLEOTIDE SEQUENCE [LARGE SCALE GENOMIC DNA]</scope>
</reference>
<dbReference type="STRING" id="1802579.A2310_04350"/>
<evidence type="ECO:0000313" key="2">
    <source>
        <dbReference type="EMBL" id="OGC23829.1"/>
    </source>
</evidence>
<feature type="domain" description="Metallo-beta-lactamase" evidence="1">
    <location>
        <begin position="212"/>
        <end position="416"/>
    </location>
</feature>